<sequence length="189" mass="20905">MHIRHRLAVVCGTTLIFLLMLVANEWIFSHSEFVRGINWIYLPAGIRLLCTLLFGGLGAIGILIASWISCFFYYFPNDPVRAAFGGIISALAPYLVYLFATRKLGLSASLVNLTAGRLLVLIVLYSLAGPAMLQAWCALSGDTTNLGARFIVMFIGDLTGTLMIIYTLKLGLWFVTRMHASMHRASRSR</sequence>
<protein>
    <recommendedName>
        <fullName evidence="4">MASE1 domain-containing protein</fullName>
    </recommendedName>
</protein>
<dbReference type="EMBL" id="FCOK02000066">
    <property type="protein sequence ID" value="SAL61967.1"/>
    <property type="molecule type" value="Genomic_DNA"/>
</dbReference>
<feature type="transmembrane region" description="Helical" evidence="1">
    <location>
        <begin position="106"/>
        <end position="128"/>
    </location>
</feature>
<keyword evidence="1" id="KW-0812">Transmembrane</keyword>
<accession>A0A158IZE7</accession>
<gene>
    <name evidence="2" type="ORF">AWB69_06904</name>
</gene>
<feature type="transmembrane region" description="Helical" evidence="1">
    <location>
        <begin position="80"/>
        <end position="99"/>
    </location>
</feature>
<proteinExistence type="predicted"/>
<organism evidence="2 3">
    <name type="scientific">Caballeronia udeis</name>
    <dbReference type="NCBI Taxonomy" id="1232866"/>
    <lineage>
        <taxon>Bacteria</taxon>
        <taxon>Pseudomonadati</taxon>
        <taxon>Pseudomonadota</taxon>
        <taxon>Betaproteobacteria</taxon>
        <taxon>Burkholderiales</taxon>
        <taxon>Burkholderiaceae</taxon>
        <taxon>Caballeronia</taxon>
    </lineage>
</organism>
<name>A0A158IZE7_9BURK</name>
<feature type="transmembrane region" description="Helical" evidence="1">
    <location>
        <begin position="148"/>
        <end position="175"/>
    </location>
</feature>
<keyword evidence="1" id="KW-0472">Membrane</keyword>
<evidence type="ECO:0008006" key="4">
    <source>
        <dbReference type="Google" id="ProtNLM"/>
    </source>
</evidence>
<evidence type="ECO:0000256" key="1">
    <source>
        <dbReference type="SAM" id="Phobius"/>
    </source>
</evidence>
<reference evidence="2 3" key="1">
    <citation type="submission" date="2016-01" db="EMBL/GenBank/DDBJ databases">
        <authorList>
            <person name="Oliw E.H."/>
        </authorList>
    </citation>
    <scope>NUCLEOTIDE SEQUENCE [LARGE SCALE GENOMIC DNA]</scope>
    <source>
        <strain evidence="2">LMG 27134</strain>
    </source>
</reference>
<evidence type="ECO:0000313" key="3">
    <source>
        <dbReference type="Proteomes" id="UP000054683"/>
    </source>
</evidence>
<feature type="transmembrane region" description="Helical" evidence="1">
    <location>
        <begin position="6"/>
        <end position="27"/>
    </location>
</feature>
<dbReference type="AlphaFoldDB" id="A0A158IZE7"/>
<keyword evidence="1" id="KW-1133">Transmembrane helix</keyword>
<feature type="transmembrane region" description="Helical" evidence="1">
    <location>
        <begin position="48"/>
        <end position="74"/>
    </location>
</feature>
<dbReference type="Proteomes" id="UP000054683">
    <property type="component" value="Unassembled WGS sequence"/>
</dbReference>
<evidence type="ECO:0000313" key="2">
    <source>
        <dbReference type="EMBL" id="SAL61967.1"/>
    </source>
</evidence>
<dbReference type="RefSeq" id="WP_062091132.1">
    <property type="nucleotide sequence ID" value="NZ_FCOK02000066.1"/>
</dbReference>